<keyword evidence="2" id="KW-0812">Transmembrane</keyword>
<reference evidence="3 4" key="1">
    <citation type="submission" date="2023-11" db="EMBL/GenBank/DDBJ databases">
        <title>Lentzea sokolovensis, sp. nov., Lentzea kristufkii, sp. nov., and Lentzea miocenensis, sp. nov., rare actinobacteria from Sokolov Coal Basin, Miocene lacustrine sediment, Czech Republic.</title>
        <authorList>
            <person name="Lara A."/>
            <person name="Kotroba L."/>
            <person name="Nouioui I."/>
            <person name="Neumann-Schaal M."/>
            <person name="Mast Y."/>
            <person name="Chronakova A."/>
        </authorList>
    </citation>
    <scope>NUCLEOTIDE SEQUENCE [LARGE SCALE GENOMIC DNA]</scope>
    <source>
        <strain evidence="3 4">BCCO 10_0798</strain>
    </source>
</reference>
<feature type="region of interest" description="Disordered" evidence="1">
    <location>
        <begin position="75"/>
        <end position="117"/>
    </location>
</feature>
<proteinExistence type="predicted"/>
<protein>
    <recommendedName>
        <fullName evidence="5">Serine/threonine protein kinase</fullName>
    </recommendedName>
</protein>
<evidence type="ECO:0000313" key="3">
    <source>
        <dbReference type="EMBL" id="MDX8051635.1"/>
    </source>
</evidence>
<accession>A0ABU4TTM1</accession>
<comment type="caution">
    <text evidence="3">The sequence shown here is derived from an EMBL/GenBank/DDBJ whole genome shotgun (WGS) entry which is preliminary data.</text>
</comment>
<dbReference type="EMBL" id="JAXAVV010000009">
    <property type="protein sequence ID" value="MDX8051635.1"/>
    <property type="molecule type" value="Genomic_DNA"/>
</dbReference>
<evidence type="ECO:0000256" key="1">
    <source>
        <dbReference type="SAM" id="MobiDB-lite"/>
    </source>
</evidence>
<evidence type="ECO:0000256" key="2">
    <source>
        <dbReference type="SAM" id="Phobius"/>
    </source>
</evidence>
<evidence type="ECO:0000313" key="4">
    <source>
        <dbReference type="Proteomes" id="UP001271792"/>
    </source>
</evidence>
<keyword evidence="4" id="KW-1185">Reference proteome</keyword>
<organism evidence="3 4">
    <name type="scientific">Lentzea kristufekii</name>
    <dbReference type="NCBI Taxonomy" id="3095430"/>
    <lineage>
        <taxon>Bacteria</taxon>
        <taxon>Bacillati</taxon>
        <taxon>Actinomycetota</taxon>
        <taxon>Actinomycetes</taxon>
        <taxon>Pseudonocardiales</taxon>
        <taxon>Pseudonocardiaceae</taxon>
        <taxon>Lentzea</taxon>
    </lineage>
</organism>
<dbReference type="RefSeq" id="WP_319985558.1">
    <property type="nucleotide sequence ID" value="NZ_JAXAVV010000009.1"/>
</dbReference>
<reference evidence="3 4" key="2">
    <citation type="submission" date="2023-11" db="EMBL/GenBank/DDBJ databases">
        <authorList>
            <person name="Lara A.C."/>
            <person name="Chronakova A."/>
        </authorList>
    </citation>
    <scope>NUCLEOTIDE SEQUENCE [LARGE SCALE GENOMIC DNA]</scope>
    <source>
        <strain evidence="3 4">BCCO 10_0798</strain>
    </source>
</reference>
<name>A0ABU4TTM1_9PSEU</name>
<dbReference type="Proteomes" id="UP001271792">
    <property type="component" value="Unassembled WGS sequence"/>
</dbReference>
<sequence length="219" mass="22771">MTGPDGTQSDNDARVQGSGTVYQVGQIRGDARMGNIDNSRRTTVSLGTFGVVVGVVMTLVIGFAVWKFVVTDAQPDGSPPAGATTSSETRTPPDGVRTKEVRLTRGTGADVDGNDVAATPGPGAIGEIDLHLGEFNLLHANGGGFYDDRGPEQQAQQRCTAAVAGGKYTDEAILPAAPGTQHCFATSDGQVGWLRVKSAELASVNSDAFTVLAVRVWRP</sequence>
<keyword evidence="2" id="KW-1133">Transmembrane helix</keyword>
<evidence type="ECO:0008006" key="5">
    <source>
        <dbReference type="Google" id="ProtNLM"/>
    </source>
</evidence>
<keyword evidence="2" id="KW-0472">Membrane</keyword>
<feature type="transmembrane region" description="Helical" evidence="2">
    <location>
        <begin position="42"/>
        <end position="66"/>
    </location>
</feature>
<gene>
    <name evidence="3" type="ORF">SK571_19780</name>
</gene>